<sequence length="54" mass="5967">MNAGCVKVSGVSSSLPVVLTGDYKLAIVLNQLLFWSQYVKDFDQFIEGESKRGK</sequence>
<reference evidence="1 2" key="1">
    <citation type="submission" date="2021-06" db="EMBL/GenBank/DDBJ databases">
        <title>Bacillus sp. RD4P76, an endophyte from a halophyte.</title>
        <authorList>
            <person name="Sun J.-Q."/>
        </authorList>
    </citation>
    <scope>NUCLEOTIDE SEQUENCE [LARGE SCALE GENOMIC DNA]</scope>
    <source>
        <strain evidence="1 2">CGMCC 1.15917</strain>
    </source>
</reference>
<proteinExistence type="predicted"/>
<protein>
    <submittedName>
        <fullName evidence="1">Uncharacterized protein</fullName>
    </submittedName>
</protein>
<organism evidence="1 2">
    <name type="scientific">Evansella tamaricis</name>
    <dbReference type="NCBI Taxonomy" id="2069301"/>
    <lineage>
        <taxon>Bacteria</taxon>
        <taxon>Bacillati</taxon>
        <taxon>Bacillota</taxon>
        <taxon>Bacilli</taxon>
        <taxon>Bacillales</taxon>
        <taxon>Bacillaceae</taxon>
        <taxon>Evansella</taxon>
    </lineage>
</organism>
<keyword evidence="2" id="KW-1185">Reference proteome</keyword>
<dbReference type="EMBL" id="JAHQCS010000129">
    <property type="protein sequence ID" value="MBU9713227.1"/>
    <property type="molecule type" value="Genomic_DNA"/>
</dbReference>
<evidence type="ECO:0000313" key="2">
    <source>
        <dbReference type="Proteomes" id="UP000784880"/>
    </source>
</evidence>
<gene>
    <name evidence="1" type="ORF">KS419_15965</name>
</gene>
<dbReference type="Proteomes" id="UP000784880">
    <property type="component" value="Unassembled WGS sequence"/>
</dbReference>
<accession>A0ABS6JK83</accession>
<evidence type="ECO:0000313" key="1">
    <source>
        <dbReference type="EMBL" id="MBU9713227.1"/>
    </source>
</evidence>
<comment type="caution">
    <text evidence="1">The sequence shown here is derived from an EMBL/GenBank/DDBJ whole genome shotgun (WGS) entry which is preliminary data.</text>
</comment>
<name>A0ABS6JK83_9BACI</name>
<dbReference type="RefSeq" id="WP_217067392.1">
    <property type="nucleotide sequence ID" value="NZ_JAHQCS010000129.1"/>
</dbReference>